<name>A0A367J7A6_RHIAZ</name>
<organism evidence="1 2">
    <name type="scientific">Rhizopus azygosporus</name>
    <name type="common">Rhizopus microsporus var. azygosporus</name>
    <dbReference type="NCBI Taxonomy" id="86630"/>
    <lineage>
        <taxon>Eukaryota</taxon>
        <taxon>Fungi</taxon>
        <taxon>Fungi incertae sedis</taxon>
        <taxon>Mucoromycota</taxon>
        <taxon>Mucoromycotina</taxon>
        <taxon>Mucoromycetes</taxon>
        <taxon>Mucorales</taxon>
        <taxon>Mucorineae</taxon>
        <taxon>Rhizopodaceae</taxon>
        <taxon>Rhizopus</taxon>
    </lineage>
</organism>
<dbReference type="EMBL" id="PJQL01002014">
    <property type="protein sequence ID" value="RCH85790.1"/>
    <property type="molecule type" value="Genomic_DNA"/>
</dbReference>
<comment type="caution">
    <text evidence="1">The sequence shown here is derived from an EMBL/GenBank/DDBJ whole genome shotgun (WGS) entry which is preliminary data.</text>
</comment>
<gene>
    <name evidence="1" type="ORF">CU097_009885</name>
</gene>
<keyword evidence="2" id="KW-1185">Reference proteome</keyword>
<feature type="non-terminal residue" evidence="1">
    <location>
        <position position="58"/>
    </location>
</feature>
<sequence length="58" mass="6637">MLNKIPLAVFGDGMKGKDAIRTKRQMYGDTGILYKEFQQRMKALTTGLVNINEYNILK</sequence>
<accession>A0A367J7A6</accession>
<reference evidence="1 2" key="1">
    <citation type="journal article" date="2018" name="G3 (Bethesda)">
        <title>Phylogenetic and Phylogenomic Definition of Rhizopus Species.</title>
        <authorList>
            <person name="Gryganskyi A.P."/>
            <person name="Golan J."/>
            <person name="Dolatabadi S."/>
            <person name="Mondo S."/>
            <person name="Robb S."/>
            <person name="Idnurm A."/>
            <person name="Muszewska A."/>
            <person name="Steczkiewicz K."/>
            <person name="Masonjones S."/>
            <person name="Liao H.L."/>
            <person name="Gajdeczka M.T."/>
            <person name="Anike F."/>
            <person name="Vuek A."/>
            <person name="Anishchenko I.M."/>
            <person name="Voigt K."/>
            <person name="de Hoog G.S."/>
            <person name="Smith M.E."/>
            <person name="Heitman J."/>
            <person name="Vilgalys R."/>
            <person name="Stajich J.E."/>
        </authorList>
    </citation>
    <scope>NUCLEOTIDE SEQUENCE [LARGE SCALE GENOMIC DNA]</scope>
    <source>
        <strain evidence="1 2">CBS 357.93</strain>
    </source>
</reference>
<proteinExistence type="predicted"/>
<dbReference type="OrthoDB" id="2244395at2759"/>
<dbReference type="AlphaFoldDB" id="A0A367J7A6"/>
<evidence type="ECO:0000313" key="1">
    <source>
        <dbReference type="EMBL" id="RCH85790.1"/>
    </source>
</evidence>
<protein>
    <submittedName>
        <fullName evidence="1">Uncharacterized protein</fullName>
    </submittedName>
</protein>
<evidence type="ECO:0000313" key="2">
    <source>
        <dbReference type="Proteomes" id="UP000252139"/>
    </source>
</evidence>
<dbReference type="Proteomes" id="UP000252139">
    <property type="component" value="Unassembled WGS sequence"/>
</dbReference>